<dbReference type="SMART" id="SM00382">
    <property type="entry name" value="AAA"/>
    <property type="match status" value="1"/>
</dbReference>
<evidence type="ECO:0000256" key="6">
    <source>
        <dbReference type="ARBA" id="ARBA00022989"/>
    </source>
</evidence>
<evidence type="ECO:0000313" key="11">
    <source>
        <dbReference type="EMBL" id="AXK51235.1"/>
    </source>
</evidence>
<comment type="similarity">
    <text evidence="2">Belongs to the ABC transporter superfamily.</text>
</comment>
<proteinExistence type="inferred from homology"/>
<feature type="transmembrane region" description="Helical" evidence="8">
    <location>
        <begin position="182"/>
        <end position="201"/>
    </location>
</feature>
<reference evidence="11 12" key="1">
    <citation type="submission" date="2018-07" db="EMBL/GenBank/DDBJ databases">
        <title>Complete genome sequence of Spiroplasma alleghenense PLHS-1 (ATCC 51752).</title>
        <authorList>
            <person name="Chou L."/>
            <person name="Lee T.-Y."/>
            <person name="Tsai Y.-M."/>
            <person name="Kuo C.-H."/>
        </authorList>
    </citation>
    <scope>NUCLEOTIDE SEQUENCE [LARGE SCALE GENOMIC DNA]</scope>
    <source>
        <strain evidence="11 12">PLHS-1</strain>
    </source>
</reference>
<evidence type="ECO:0000259" key="9">
    <source>
        <dbReference type="PROSITE" id="PS50893"/>
    </source>
</evidence>
<dbReference type="FunFam" id="3.40.50.300:FF:000218">
    <property type="entry name" value="Multidrug ABC transporter ATP-binding protein"/>
    <property type="match status" value="1"/>
</dbReference>
<dbReference type="InterPro" id="IPR027417">
    <property type="entry name" value="P-loop_NTPase"/>
</dbReference>
<evidence type="ECO:0000256" key="2">
    <source>
        <dbReference type="ARBA" id="ARBA00005417"/>
    </source>
</evidence>
<dbReference type="PANTHER" id="PTHR24221:SF654">
    <property type="entry name" value="ATP-BINDING CASSETTE SUB-FAMILY B MEMBER 6"/>
    <property type="match status" value="1"/>
</dbReference>
<dbReference type="SUPFAM" id="SSF90123">
    <property type="entry name" value="ABC transporter transmembrane region"/>
    <property type="match status" value="1"/>
</dbReference>
<dbReference type="SUPFAM" id="SSF52540">
    <property type="entry name" value="P-loop containing nucleoside triphosphate hydrolases"/>
    <property type="match status" value="1"/>
</dbReference>
<dbReference type="EMBL" id="CP031376">
    <property type="protein sequence ID" value="AXK51235.1"/>
    <property type="molecule type" value="Genomic_DNA"/>
</dbReference>
<dbReference type="GO" id="GO:0034040">
    <property type="term" value="F:ATPase-coupled lipid transmembrane transporter activity"/>
    <property type="evidence" value="ECO:0007669"/>
    <property type="project" value="TreeGrafter"/>
</dbReference>
<gene>
    <name evidence="11" type="ORF">SALLE_v1c05610</name>
</gene>
<organism evidence="11 12">
    <name type="scientific">Spiroplasma alleghenense</name>
    <dbReference type="NCBI Taxonomy" id="216931"/>
    <lineage>
        <taxon>Bacteria</taxon>
        <taxon>Bacillati</taxon>
        <taxon>Mycoplasmatota</taxon>
        <taxon>Mollicutes</taxon>
        <taxon>Entomoplasmatales</taxon>
        <taxon>Spiroplasmataceae</taxon>
        <taxon>Spiroplasma</taxon>
    </lineage>
</organism>
<dbReference type="RefSeq" id="WP_245886022.1">
    <property type="nucleotide sequence ID" value="NZ_CP031376.1"/>
</dbReference>
<evidence type="ECO:0000259" key="10">
    <source>
        <dbReference type="PROSITE" id="PS50929"/>
    </source>
</evidence>
<dbReference type="InterPro" id="IPR036640">
    <property type="entry name" value="ABC1_TM_sf"/>
</dbReference>
<feature type="transmembrane region" description="Helical" evidence="8">
    <location>
        <begin position="307"/>
        <end position="335"/>
    </location>
</feature>
<dbReference type="Gene3D" id="1.20.1560.10">
    <property type="entry name" value="ABC transporter type 1, transmembrane domain"/>
    <property type="match status" value="1"/>
</dbReference>
<feature type="transmembrane region" description="Helical" evidence="8">
    <location>
        <begin position="34"/>
        <end position="52"/>
    </location>
</feature>
<dbReference type="CDD" id="cd07346">
    <property type="entry name" value="ABC_6TM_exporters"/>
    <property type="match status" value="1"/>
</dbReference>
<sequence>MKKNKNHPTQPKNGMFFKMIVGYYAREWKITIRMLLLMIIIVSCQIMIPLLTNQMTTSILVEKGISEKTSMYWGVPWDKLIYVGIGVVITNSIASFTFNYLGYLMGKKIEIDLRNRCLERLVRQDISYYSDKKIGEILTNVVSDSQLFGDWAVNIPMQVGISFFQILASLSMMFIFQWQIALVAFTTFMIILISMGLCFVITTKRYYKVRQVLTEINGNVTDRIVTVRLIKSSGTENYETERFKNVHEEYYKRSRPVGKMQALMLTILFGGVSLLQFATIISAMLLFGNNNNPEVVKTFFSQTFASFTLAQGMIIGPLFNIMNCAFGLAMATVAAQRIDKTLQSPSIMEPHYFDGQIIEKITGDIKFEGIRFAYPEKPTKTVLPKFDFTFKEGKSYAFVGATGSGKSTISRLLLRFYDPTEGKIIINENVNLKDVNLSSYLSHVGYVEQEPQILFGDVYENIKYGAFEATNEQVIEACKKAELHELIQTWPDGYNTILGERGFLLSGGQKQRLVIARMFLKDPTILILDEATSALDNIVEKEIQEKLESLMKGRTTVSIAHRLSTIKNADQIVVLGPDGAGIVQTGTFNQLKSQAGHFKNLYEAGLME</sequence>
<evidence type="ECO:0000256" key="3">
    <source>
        <dbReference type="ARBA" id="ARBA00022692"/>
    </source>
</evidence>
<dbReference type="KEGG" id="salx:SALLE_v1c05610"/>
<keyword evidence="5 11" id="KW-0067">ATP-binding</keyword>
<dbReference type="InterPro" id="IPR003439">
    <property type="entry name" value="ABC_transporter-like_ATP-bd"/>
</dbReference>
<evidence type="ECO:0000256" key="5">
    <source>
        <dbReference type="ARBA" id="ARBA00022840"/>
    </source>
</evidence>
<dbReference type="PROSITE" id="PS00211">
    <property type="entry name" value="ABC_TRANSPORTER_1"/>
    <property type="match status" value="1"/>
</dbReference>
<evidence type="ECO:0000256" key="8">
    <source>
        <dbReference type="SAM" id="Phobius"/>
    </source>
</evidence>
<dbReference type="PANTHER" id="PTHR24221">
    <property type="entry name" value="ATP-BINDING CASSETTE SUB-FAMILY B"/>
    <property type="match status" value="1"/>
</dbReference>
<protein>
    <submittedName>
        <fullName evidence="11">ABC transporter ATP-binding protein</fullName>
    </submittedName>
</protein>
<comment type="subcellular location">
    <subcellularLocation>
        <location evidence="1">Cell membrane</location>
        <topology evidence="1">Multi-pass membrane protein</topology>
    </subcellularLocation>
</comment>
<feature type="domain" description="ABC transmembrane type-1" evidence="10">
    <location>
        <begin position="34"/>
        <end position="330"/>
    </location>
</feature>
<keyword evidence="7 8" id="KW-0472">Membrane</keyword>
<keyword evidence="6 8" id="KW-1133">Transmembrane helix</keyword>
<dbReference type="GO" id="GO:0005524">
    <property type="term" value="F:ATP binding"/>
    <property type="evidence" value="ECO:0007669"/>
    <property type="project" value="UniProtKB-KW"/>
</dbReference>
<dbReference type="InterPro" id="IPR003593">
    <property type="entry name" value="AAA+_ATPase"/>
</dbReference>
<feature type="domain" description="ABC transporter" evidence="9">
    <location>
        <begin position="365"/>
        <end position="604"/>
    </location>
</feature>
<dbReference type="CDD" id="cd03249">
    <property type="entry name" value="ABC_MTABC3_MDL1_MDL2"/>
    <property type="match status" value="1"/>
</dbReference>
<dbReference type="InterPro" id="IPR039421">
    <property type="entry name" value="Type_1_exporter"/>
</dbReference>
<dbReference type="AlphaFoldDB" id="A0A345Z3Q6"/>
<dbReference type="Pfam" id="PF00664">
    <property type="entry name" value="ABC_membrane"/>
    <property type="match status" value="1"/>
</dbReference>
<evidence type="ECO:0000256" key="1">
    <source>
        <dbReference type="ARBA" id="ARBA00004651"/>
    </source>
</evidence>
<dbReference type="GO" id="GO:0005886">
    <property type="term" value="C:plasma membrane"/>
    <property type="evidence" value="ECO:0007669"/>
    <property type="project" value="UniProtKB-SubCell"/>
</dbReference>
<dbReference type="GO" id="GO:0140359">
    <property type="term" value="F:ABC-type transporter activity"/>
    <property type="evidence" value="ECO:0007669"/>
    <property type="project" value="InterPro"/>
</dbReference>
<dbReference type="Pfam" id="PF00005">
    <property type="entry name" value="ABC_tran"/>
    <property type="match status" value="1"/>
</dbReference>
<name>A0A345Z3Q6_9MOLU</name>
<dbReference type="InterPro" id="IPR011527">
    <property type="entry name" value="ABC1_TM_dom"/>
</dbReference>
<dbReference type="Gene3D" id="3.40.50.300">
    <property type="entry name" value="P-loop containing nucleotide triphosphate hydrolases"/>
    <property type="match status" value="1"/>
</dbReference>
<dbReference type="GO" id="GO:0016887">
    <property type="term" value="F:ATP hydrolysis activity"/>
    <property type="evidence" value="ECO:0007669"/>
    <property type="project" value="InterPro"/>
</dbReference>
<dbReference type="InterPro" id="IPR017871">
    <property type="entry name" value="ABC_transporter-like_CS"/>
</dbReference>
<evidence type="ECO:0000313" key="12">
    <source>
        <dbReference type="Proteomes" id="UP000254792"/>
    </source>
</evidence>
<keyword evidence="12" id="KW-1185">Reference proteome</keyword>
<evidence type="ECO:0000256" key="4">
    <source>
        <dbReference type="ARBA" id="ARBA00022741"/>
    </source>
</evidence>
<evidence type="ECO:0000256" key="7">
    <source>
        <dbReference type="ARBA" id="ARBA00023136"/>
    </source>
</evidence>
<dbReference type="PROSITE" id="PS50929">
    <property type="entry name" value="ABC_TM1F"/>
    <property type="match status" value="1"/>
</dbReference>
<feature type="transmembrane region" description="Helical" evidence="8">
    <location>
        <begin position="262"/>
        <end position="287"/>
    </location>
</feature>
<dbReference type="Proteomes" id="UP000254792">
    <property type="component" value="Chromosome"/>
</dbReference>
<dbReference type="PROSITE" id="PS50893">
    <property type="entry name" value="ABC_TRANSPORTER_2"/>
    <property type="match status" value="1"/>
</dbReference>
<accession>A0A345Z3Q6</accession>
<keyword evidence="4" id="KW-0547">Nucleotide-binding</keyword>
<keyword evidence="3 8" id="KW-0812">Transmembrane</keyword>
<feature type="transmembrane region" description="Helical" evidence="8">
    <location>
        <begin position="155"/>
        <end position="176"/>
    </location>
</feature>
<feature type="transmembrane region" description="Helical" evidence="8">
    <location>
        <begin position="80"/>
        <end position="106"/>
    </location>
</feature>